<organism evidence="2 3">
    <name type="scientific">Yanshouia hominis</name>
    <dbReference type="NCBI Taxonomy" id="2763673"/>
    <lineage>
        <taxon>Bacteria</taxon>
        <taxon>Bacillati</taxon>
        <taxon>Bacillota</taxon>
        <taxon>Clostridia</taxon>
        <taxon>Eubacteriales</taxon>
        <taxon>Oscillospiraceae</taxon>
        <taxon>Yanshouia</taxon>
    </lineage>
</organism>
<protein>
    <recommendedName>
        <fullName evidence="4">Transcriptional regulator</fullName>
    </recommendedName>
</protein>
<gene>
    <name evidence="2" type="ORF">H8717_03780</name>
</gene>
<dbReference type="EMBL" id="JACRTB010000005">
    <property type="protein sequence ID" value="MBC8575534.1"/>
    <property type="molecule type" value="Genomic_DNA"/>
</dbReference>
<keyword evidence="1" id="KW-0472">Membrane</keyword>
<dbReference type="Proteomes" id="UP000658131">
    <property type="component" value="Unassembled WGS sequence"/>
</dbReference>
<name>A0ABR7NGT3_9FIRM</name>
<evidence type="ECO:0000313" key="2">
    <source>
        <dbReference type="EMBL" id="MBC8575534.1"/>
    </source>
</evidence>
<keyword evidence="1" id="KW-1133">Transmembrane helix</keyword>
<feature type="transmembrane region" description="Helical" evidence="1">
    <location>
        <begin position="33"/>
        <end position="52"/>
    </location>
</feature>
<evidence type="ECO:0000313" key="3">
    <source>
        <dbReference type="Proteomes" id="UP000658131"/>
    </source>
</evidence>
<comment type="caution">
    <text evidence="2">The sequence shown here is derived from an EMBL/GenBank/DDBJ whole genome shotgun (WGS) entry which is preliminary data.</text>
</comment>
<feature type="transmembrane region" description="Helical" evidence="1">
    <location>
        <begin position="58"/>
        <end position="78"/>
    </location>
</feature>
<accession>A0ABR7NGT3</accession>
<evidence type="ECO:0000256" key="1">
    <source>
        <dbReference type="SAM" id="Phobius"/>
    </source>
</evidence>
<reference evidence="2 3" key="1">
    <citation type="submission" date="2020-08" db="EMBL/GenBank/DDBJ databases">
        <title>Genome public.</title>
        <authorList>
            <person name="Liu C."/>
            <person name="Sun Q."/>
        </authorList>
    </citation>
    <scope>NUCLEOTIDE SEQUENCE [LARGE SCALE GENOMIC DNA]</scope>
    <source>
        <strain evidence="2 3">BX1</strain>
    </source>
</reference>
<dbReference type="RefSeq" id="WP_262399158.1">
    <property type="nucleotide sequence ID" value="NZ_JACRTB010000005.1"/>
</dbReference>
<keyword evidence="3" id="KW-1185">Reference proteome</keyword>
<proteinExistence type="predicted"/>
<keyword evidence="1" id="KW-0812">Transmembrane</keyword>
<evidence type="ECO:0008006" key="4">
    <source>
        <dbReference type="Google" id="ProtNLM"/>
    </source>
</evidence>
<feature type="transmembrane region" description="Helical" evidence="1">
    <location>
        <begin position="6"/>
        <end position="21"/>
    </location>
</feature>
<sequence length="84" mass="8533">MEPYLWIVLGAAALVIVRSLGRINALHTMIPSAAVGITGLLAAHFAPAGAAAMLGLNGFTVCVALLLGLPGVIGMLLLRVICLV</sequence>